<reference evidence="1 2" key="1">
    <citation type="submission" date="2019-03" db="EMBL/GenBank/DDBJ databases">
        <title>Genomic Encyclopedia of Archaeal and Bacterial Type Strains, Phase II (KMG-II): from individual species to whole genera.</title>
        <authorList>
            <person name="Goeker M."/>
        </authorList>
    </citation>
    <scope>NUCLEOTIDE SEQUENCE [LARGE SCALE GENOMIC DNA]</scope>
    <source>
        <strain evidence="1 2">DSM 19034</strain>
    </source>
</reference>
<organism evidence="1 2">
    <name type="scientific">Pedobacter duraquae</name>
    <dbReference type="NCBI Taxonomy" id="425511"/>
    <lineage>
        <taxon>Bacteria</taxon>
        <taxon>Pseudomonadati</taxon>
        <taxon>Bacteroidota</taxon>
        <taxon>Sphingobacteriia</taxon>
        <taxon>Sphingobacteriales</taxon>
        <taxon>Sphingobacteriaceae</taxon>
        <taxon>Pedobacter</taxon>
    </lineage>
</organism>
<keyword evidence="2" id="KW-1185">Reference proteome</keyword>
<protein>
    <submittedName>
        <fullName evidence="1">Uncharacterized protein</fullName>
    </submittedName>
</protein>
<dbReference type="AlphaFoldDB" id="A0A4R6IGY9"/>
<sequence>MFGLRTQKKAEIIPITSQNTKMRKYAPDPDNAGGGIGVMEFNCTVGTPAYSWFNEKSY</sequence>
<comment type="caution">
    <text evidence="1">The sequence shown here is derived from an EMBL/GenBank/DDBJ whole genome shotgun (WGS) entry which is preliminary data.</text>
</comment>
<accession>A0A4R6IGY9</accession>
<evidence type="ECO:0000313" key="2">
    <source>
        <dbReference type="Proteomes" id="UP000295499"/>
    </source>
</evidence>
<name>A0A4R6IGY9_9SPHI</name>
<dbReference type="Proteomes" id="UP000295499">
    <property type="component" value="Unassembled WGS sequence"/>
</dbReference>
<evidence type="ECO:0000313" key="1">
    <source>
        <dbReference type="EMBL" id="TDO21394.1"/>
    </source>
</evidence>
<dbReference type="EMBL" id="SNWM01000003">
    <property type="protein sequence ID" value="TDO21394.1"/>
    <property type="molecule type" value="Genomic_DNA"/>
</dbReference>
<gene>
    <name evidence="1" type="ORF">CLV32_2499</name>
</gene>
<proteinExistence type="predicted"/>